<dbReference type="Gene3D" id="3.40.50.1860">
    <property type="match status" value="2"/>
</dbReference>
<sequence length="231" mass="25219">MKTIGIIGGMSWESTQLYYQQINQLIKTELGGLHSAKLVLFSVDFAEIAALQQQGDWYQAGFILAEAAKSLEMAGADFIVIATNTMHKVADQVMANINLPLLHIADATAKQLQQANITKVGLLGTAFTMEQDFYKGRLADRFDIDVVTPNATQRAMIHKVIFEQLCLGQFSAQAKADFLAVMADLREQGAQGIILGCTEIALLVNQSDMELPLFDTTAIHCEAIVELALLA</sequence>
<dbReference type="SUPFAM" id="SSF53681">
    <property type="entry name" value="Aspartate/glutamate racemase"/>
    <property type="match status" value="2"/>
</dbReference>
<gene>
    <name evidence="3" type="ORF">K6Y31_03435</name>
</gene>
<accession>A0ABS8W5Q6</accession>
<comment type="caution">
    <text evidence="3">The sequence shown here is derived from an EMBL/GenBank/DDBJ whole genome shotgun (WGS) entry which is preliminary data.</text>
</comment>
<dbReference type="PANTHER" id="PTHR21198:SF7">
    <property type="entry name" value="ASPARTATE-GLUTAMATE RACEMASE FAMILY"/>
    <property type="match status" value="1"/>
</dbReference>
<dbReference type="Pfam" id="PF01177">
    <property type="entry name" value="Asp_Glu_race"/>
    <property type="match status" value="1"/>
</dbReference>
<dbReference type="NCBIfam" id="TIGR00035">
    <property type="entry name" value="asp_race"/>
    <property type="match status" value="1"/>
</dbReference>
<evidence type="ECO:0000313" key="4">
    <source>
        <dbReference type="Proteomes" id="UP001201273"/>
    </source>
</evidence>
<dbReference type="Proteomes" id="UP001201273">
    <property type="component" value="Unassembled WGS sequence"/>
</dbReference>
<evidence type="ECO:0000256" key="1">
    <source>
        <dbReference type="ARBA" id="ARBA00007847"/>
    </source>
</evidence>
<reference evidence="3 4" key="1">
    <citation type="journal article" date="2022" name="Environ. Microbiol. Rep.">
        <title>Eco-phylogenetic analyses reveal divergent evolution of vitamin B12 metabolism in the marine bacterial family 'Psychromonadaceae'.</title>
        <authorList>
            <person name="Jin X."/>
            <person name="Yang Y."/>
            <person name="Cao H."/>
            <person name="Gao B."/>
            <person name="Zhao Z."/>
        </authorList>
    </citation>
    <scope>NUCLEOTIDE SEQUENCE [LARGE SCALE GENOMIC DNA]</scope>
    <source>
        <strain evidence="3 4">MKS20</strain>
    </source>
</reference>
<organism evidence="3 4">
    <name type="scientific">Motilimonas cestriensis</name>
    <dbReference type="NCBI Taxonomy" id="2742685"/>
    <lineage>
        <taxon>Bacteria</taxon>
        <taxon>Pseudomonadati</taxon>
        <taxon>Pseudomonadota</taxon>
        <taxon>Gammaproteobacteria</taxon>
        <taxon>Alteromonadales</taxon>
        <taxon>Alteromonadales genera incertae sedis</taxon>
        <taxon>Motilimonas</taxon>
    </lineage>
</organism>
<dbReference type="InterPro" id="IPR004380">
    <property type="entry name" value="Asp_race"/>
</dbReference>
<dbReference type="RefSeq" id="WP_233051455.1">
    <property type="nucleotide sequence ID" value="NZ_JAIMJA010000003.1"/>
</dbReference>
<evidence type="ECO:0000313" key="3">
    <source>
        <dbReference type="EMBL" id="MCE2593863.1"/>
    </source>
</evidence>
<keyword evidence="2" id="KW-0413">Isomerase</keyword>
<dbReference type="PANTHER" id="PTHR21198">
    <property type="entry name" value="GLUTAMATE RACEMASE"/>
    <property type="match status" value="1"/>
</dbReference>
<dbReference type="EMBL" id="JAIMJA010000003">
    <property type="protein sequence ID" value="MCE2593863.1"/>
    <property type="molecule type" value="Genomic_DNA"/>
</dbReference>
<evidence type="ECO:0000256" key="2">
    <source>
        <dbReference type="ARBA" id="ARBA00023235"/>
    </source>
</evidence>
<proteinExistence type="inferred from homology"/>
<comment type="similarity">
    <text evidence="1">Belongs to the aspartate/glutamate racemases family.</text>
</comment>
<dbReference type="InterPro" id="IPR015942">
    <property type="entry name" value="Asp/Glu/hydantoin_racemase"/>
</dbReference>
<keyword evidence="4" id="KW-1185">Reference proteome</keyword>
<dbReference type="InterPro" id="IPR001920">
    <property type="entry name" value="Asp/Glu_race"/>
</dbReference>
<protein>
    <submittedName>
        <fullName evidence="3">Aspartate/glutamate racemase family protein</fullName>
    </submittedName>
</protein>
<name>A0ABS8W5Q6_9GAMM</name>